<evidence type="ECO:0000256" key="6">
    <source>
        <dbReference type="ARBA" id="ARBA00033752"/>
    </source>
</evidence>
<dbReference type="AlphaFoldDB" id="A0A9Q9EFE3"/>
<dbReference type="Proteomes" id="UP001056384">
    <property type="component" value="Chromosome 1"/>
</dbReference>
<reference evidence="9" key="1">
    <citation type="submission" date="2022-06" db="EMBL/GenBank/DDBJ databases">
        <title>Complete genome sequences of two strains of the flax pathogen Septoria linicola.</title>
        <authorList>
            <person name="Lapalu N."/>
            <person name="Simon A."/>
            <person name="Demenou B."/>
            <person name="Paumier D."/>
            <person name="Guillot M.-P."/>
            <person name="Gout L."/>
            <person name="Valade R."/>
        </authorList>
    </citation>
    <scope>NUCLEOTIDE SEQUENCE</scope>
    <source>
        <strain evidence="9">SE15195</strain>
    </source>
</reference>
<dbReference type="GO" id="GO:0005762">
    <property type="term" value="C:mitochondrial large ribosomal subunit"/>
    <property type="evidence" value="ECO:0007669"/>
    <property type="project" value="TreeGrafter"/>
</dbReference>
<proteinExistence type="inferred from homology"/>
<protein>
    <recommendedName>
        <fullName evidence="7">Large ribosomal subunit protein mL54</fullName>
    </recommendedName>
</protein>
<accession>A0A9Q9EFE3</accession>
<keyword evidence="5" id="KW-0687">Ribonucleoprotein</keyword>
<keyword evidence="3 9" id="KW-0689">Ribosomal protein</keyword>
<feature type="compositionally biased region" description="Basic and acidic residues" evidence="8">
    <location>
        <begin position="218"/>
        <end position="228"/>
    </location>
</feature>
<evidence type="ECO:0000256" key="4">
    <source>
        <dbReference type="ARBA" id="ARBA00023128"/>
    </source>
</evidence>
<evidence type="ECO:0000256" key="5">
    <source>
        <dbReference type="ARBA" id="ARBA00023274"/>
    </source>
</evidence>
<evidence type="ECO:0000313" key="9">
    <source>
        <dbReference type="EMBL" id="USW47133.1"/>
    </source>
</evidence>
<keyword evidence="4" id="KW-0496">Mitochondrion</keyword>
<comment type="subcellular location">
    <subcellularLocation>
        <location evidence="1">Mitochondrion</location>
    </subcellularLocation>
</comment>
<dbReference type="OrthoDB" id="10252718at2759"/>
<organism evidence="9 10">
    <name type="scientific">Septoria linicola</name>
    <dbReference type="NCBI Taxonomy" id="215465"/>
    <lineage>
        <taxon>Eukaryota</taxon>
        <taxon>Fungi</taxon>
        <taxon>Dikarya</taxon>
        <taxon>Ascomycota</taxon>
        <taxon>Pezizomycotina</taxon>
        <taxon>Dothideomycetes</taxon>
        <taxon>Dothideomycetidae</taxon>
        <taxon>Mycosphaerellales</taxon>
        <taxon>Mycosphaerellaceae</taxon>
        <taxon>Septoria</taxon>
    </lineage>
</organism>
<feature type="compositionally biased region" description="Polar residues" evidence="8">
    <location>
        <begin position="54"/>
        <end position="63"/>
    </location>
</feature>
<feature type="region of interest" description="Disordered" evidence="8">
    <location>
        <begin position="204"/>
        <end position="228"/>
    </location>
</feature>
<sequence length="228" mass="25029">MIGRQCMRRLAVRDALPLPATRRAFSNSTSVRAQAVSAHETTASVGRPNDKPAATSTSAAQPFSTPRSPSPTSPKLDLPIDTKQSKQATRIVSSVPAGTVLKGLNFMKNQQDPVALEDHEYPAWLWTALHDKGDTPGGQAKDAEGDLFSKSKKQRRIAAKALRKQQLLNPDSLAPKIPLYEQTIDLPGGDGTLQGNKQAYRAQDDLTKAMREKRRSKIKEDNFLREMS</sequence>
<dbReference type="InterPro" id="IPR013870">
    <property type="entry name" value="Ribosomal_mL54"/>
</dbReference>
<dbReference type="PANTHER" id="PTHR28595">
    <property type="entry name" value="39S RIBOSOMAL PROTEIN L54, MITOCHONDRIAL"/>
    <property type="match status" value="1"/>
</dbReference>
<dbReference type="GO" id="GO:0003735">
    <property type="term" value="F:structural constituent of ribosome"/>
    <property type="evidence" value="ECO:0007669"/>
    <property type="project" value="TreeGrafter"/>
</dbReference>
<evidence type="ECO:0000256" key="3">
    <source>
        <dbReference type="ARBA" id="ARBA00022980"/>
    </source>
</evidence>
<evidence type="ECO:0000256" key="1">
    <source>
        <dbReference type="ARBA" id="ARBA00004173"/>
    </source>
</evidence>
<keyword evidence="2" id="KW-0809">Transit peptide</keyword>
<dbReference type="Pfam" id="PF08561">
    <property type="entry name" value="Ribosomal_L37"/>
    <property type="match status" value="1"/>
</dbReference>
<evidence type="ECO:0000256" key="7">
    <source>
        <dbReference type="ARBA" id="ARBA00035179"/>
    </source>
</evidence>
<comment type="similarity">
    <text evidence="6">Belongs to the mitochondrion-specific ribosomal protein mL54 family.</text>
</comment>
<keyword evidence="10" id="KW-1185">Reference proteome</keyword>
<evidence type="ECO:0000313" key="10">
    <source>
        <dbReference type="Proteomes" id="UP001056384"/>
    </source>
</evidence>
<dbReference type="PANTHER" id="PTHR28595:SF1">
    <property type="entry name" value="LARGE RIBOSOMAL SUBUNIT PROTEIN ML54"/>
    <property type="match status" value="1"/>
</dbReference>
<gene>
    <name evidence="9" type="ORF">Slin15195_G004520</name>
</gene>
<evidence type="ECO:0000256" key="2">
    <source>
        <dbReference type="ARBA" id="ARBA00022946"/>
    </source>
</evidence>
<evidence type="ECO:0000256" key="8">
    <source>
        <dbReference type="SAM" id="MobiDB-lite"/>
    </source>
</evidence>
<name>A0A9Q9EFE3_9PEZI</name>
<dbReference type="EMBL" id="CP099418">
    <property type="protein sequence ID" value="USW47133.1"/>
    <property type="molecule type" value="Genomic_DNA"/>
</dbReference>
<feature type="region of interest" description="Disordered" evidence="8">
    <location>
        <begin position="25"/>
        <end position="88"/>
    </location>
</feature>